<organism evidence="2 3">
    <name type="scientific">Cytobacillus firmus</name>
    <name type="common">Bacillus firmus</name>
    <dbReference type="NCBI Taxonomy" id="1399"/>
    <lineage>
        <taxon>Bacteria</taxon>
        <taxon>Bacillati</taxon>
        <taxon>Bacillota</taxon>
        <taxon>Bacilli</taxon>
        <taxon>Bacillales</taxon>
        <taxon>Bacillaceae</taxon>
        <taxon>Cytobacillus</taxon>
    </lineage>
</organism>
<accession>A0AA46PM37</accession>
<protein>
    <submittedName>
        <fullName evidence="2">Cupin domain-containing protein</fullName>
    </submittedName>
</protein>
<sequence length="93" mass="10543">MVKREVLNSDGSLMAVKVELAEGFTGDIDQHPEEQISYIEKGKVEFEVRGVKRILSKGDIQYIPSNVEHKVKVIEECIILDIFTPIRKDLISS</sequence>
<dbReference type="InterPro" id="IPR025499">
    <property type="entry name" value="KdgF"/>
</dbReference>
<reference evidence="2" key="1">
    <citation type="submission" date="2022-10" db="EMBL/GenBank/DDBJ databases">
        <title>Mechanism of multi-heavy metal repair in Cytobacillus Firmus M7.</title>
        <authorList>
            <person name="Li X."/>
            <person name="Yu C."/>
        </authorList>
    </citation>
    <scope>NUCLEOTIDE SEQUENCE</scope>
    <source>
        <strain evidence="2">M7</strain>
    </source>
</reference>
<dbReference type="PANTHER" id="PTHR40112">
    <property type="entry name" value="H2HPP ISOMERASE"/>
    <property type="match status" value="1"/>
</dbReference>
<name>A0AA46PM37_CYTFI</name>
<dbReference type="Gene3D" id="2.60.120.10">
    <property type="entry name" value="Jelly Rolls"/>
    <property type="match status" value="1"/>
</dbReference>
<evidence type="ECO:0000313" key="2">
    <source>
        <dbReference type="EMBL" id="UYG97723.1"/>
    </source>
</evidence>
<evidence type="ECO:0000313" key="3">
    <source>
        <dbReference type="Proteomes" id="UP001163104"/>
    </source>
</evidence>
<dbReference type="Pfam" id="PF07883">
    <property type="entry name" value="Cupin_2"/>
    <property type="match status" value="1"/>
</dbReference>
<dbReference type="InterPro" id="IPR011051">
    <property type="entry name" value="RmlC_Cupin_sf"/>
</dbReference>
<dbReference type="InterPro" id="IPR013096">
    <property type="entry name" value="Cupin_2"/>
</dbReference>
<dbReference type="RefSeq" id="WP_048009727.1">
    <property type="nucleotide sequence ID" value="NZ_CANMEA010000011.1"/>
</dbReference>
<dbReference type="SUPFAM" id="SSF51182">
    <property type="entry name" value="RmlC-like cupins"/>
    <property type="match status" value="1"/>
</dbReference>
<dbReference type="CDD" id="cd02238">
    <property type="entry name" value="cupin_KdgF"/>
    <property type="match status" value="1"/>
</dbReference>
<dbReference type="PIRSF" id="PIRSF029883">
    <property type="entry name" value="KdgF"/>
    <property type="match status" value="1"/>
</dbReference>
<dbReference type="Proteomes" id="UP001163104">
    <property type="component" value="Chromosome"/>
</dbReference>
<proteinExistence type="predicted"/>
<dbReference type="AlphaFoldDB" id="A0AA46PM37"/>
<dbReference type="InterPro" id="IPR052535">
    <property type="entry name" value="Bacilysin_H2HPP_isomerase"/>
</dbReference>
<dbReference type="EMBL" id="CP107027">
    <property type="protein sequence ID" value="UYG97723.1"/>
    <property type="molecule type" value="Genomic_DNA"/>
</dbReference>
<evidence type="ECO:0000259" key="1">
    <source>
        <dbReference type="Pfam" id="PF07883"/>
    </source>
</evidence>
<gene>
    <name evidence="2" type="ORF">OD459_12270</name>
</gene>
<dbReference type="PANTHER" id="PTHR40112:SF1">
    <property type="entry name" value="H2HPP ISOMERASE"/>
    <property type="match status" value="1"/>
</dbReference>
<dbReference type="InterPro" id="IPR014710">
    <property type="entry name" value="RmlC-like_jellyroll"/>
</dbReference>
<feature type="domain" description="Cupin type-2" evidence="1">
    <location>
        <begin position="18"/>
        <end position="83"/>
    </location>
</feature>